<dbReference type="InterPro" id="IPR015255">
    <property type="entry name" value="Vitellinogen_open_b-sht"/>
</dbReference>
<comment type="caution">
    <text evidence="8">The sequence shown here is derived from an EMBL/GenBank/DDBJ whole genome shotgun (WGS) entry which is preliminary data.</text>
</comment>
<dbReference type="PANTHER" id="PTHR23345">
    <property type="entry name" value="VITELLOGENIN-RELATED"/>
    <property type="match status" value="1"/>
</dbReference>
<evidence type="ECO:0000256" key="5">
    <source>
        <dbReference type="PROSITE-ProRule" id="PRU00557"/>
    </source>
</evidence>
<dbReference type="InterPro" id="IPR001846">
    <property type="entry name" value="VWF_type-D"/>
</dbReference>
<sequence>MKVWTLTFNLKHCYINSALEIRLQLTAIFQSRRMGFSSPVIFAILLAAASAVPLNFDTTSQCGTQTCPEQTKLGYKPGTVYEYEYKSLVTTTMRDVPTDRSEMKMEARVLLEALSNCEFGLRMENVKLFDVHPRTQQTLQASQEREFTRSMQQNAIRFSMINGVVESVCPSPKDDKRIINAKRAIISAFQNTQADLKENHQGLERSIHGECPVTYTVSNGWTESTIRKVKDIPRCTHRYAFNTPIQAIPFKTERQSVPIIDSKAECQQKYNSKGYLRESICIETHVNKPFDSYGQGMETKIEQNLKYVTETRNSRGIRRYDDSNIKTSLLFDHMMEEEEISETGDAEKILKQLCSNEEITKETPILFSELIRSLRKLNAESLSELYNRKTLQSMCPRAKKYIRDSIPMLSSPASIKMINELINSKDLSGSQADTWITSLTFINSPSTATIEQIYQLLSSVPYRKSLALTAGSVVATYCKQHGSCDNSIPVMNIRDFFLKNIENCQARDKADHDRIVMSLKGLGNMGCGDSNTVDALVRCANTESADMETRVEAVKAFRRMPCNREYSEKLSEIVANEQFDSELRINAYISTMRCPTEQLFRKINNMLLEEKINQVSSFVWTHLTNLKETSDIFKSDIRRIVENQELKKNFDMDKRKFSRNIEISRYLEMLNLGAKAESNVIFSTQSFVPRSASLNLTVDMFGSSINLLEVGGRVQGVEDVLEKYLSKRKEMPADDNSVMKYLDGKFGQQKERMQASAFARVFGNEIYYTDVHDWNFPSTNRASYMEMFQNMADGSSAMDFTKSVQFLDLEMSIPTHMGLPLKLKLTASSTMNLKAQGKADFRSLFMGQLDINGQLRPSAALAVQAEISVDAIYAKSGLKTISTLHTSTAADGRIIFNKDSKVDMEINVPKEKMDVFSVDRKFFMIWREDTEVAEPENRMARFEKCFGPRNVLGLELCANMGSRTSSPLSGPLSLGVALKKTDTYQKIKLFFDIKPTMPEPQMKFIFDTPGSSIDRKIVLDLVTKGRELSLRGSAPWKQSRAHLRGDLNYQPQRSQDLTLEIEAEEKTWALKARNEYRKGTHNAEISIVRPNRDDIKFSVEANLENEMSFDIKHKNLLPRQGKLHGSVSFMSNGAYKLQMRNSYGDRKDIAYMTVRLPNKRDSTSILNVLYNLNGNKMVSFTGRLEDSSSRVKTALALKMEMENRFAPKANFNLNTKYEKDRRSLNVDMNVNYLKNERSTLALKLENRGQGLNDDMIAEIEVKHTPLNIHRDFELIAKKTLKSPAKYMLKLVSESQGDNEFEVQIEHERRMNRLEVATYGHVSVYSKKYIVLEHSLKPSGENRYNNNLLVSVWGNEFRLDGHVTLGEVISFSSTLTNPFTEKMYIKGNTNRNLMNYQGDIEASMWGVKVSSAADWSIRRTSEGFRIETNLRSASPVHQSKMRAVVNKERQTYETKLSMNFNQLEGSVETRFVADPQRPQLKIKTMVGGETIELRTSAKVGKYNYNAKAVLESSLMEKMELNMNYEYTRNMYKVEADYAWKQHVLGMNYVIEKLNGWQSAKAEFEITTPYRIRSIKESMMYNFRNNGEYIVKAIGSINNKKITLVSEGKVDLSQAIIRTENSLDTPFWPKLTLDFKLESTERVFNTFMKIKSDSENVFTILNKIDINGVQPSITFKTTWGTNGFIDTTFLTKLDRQDYAITKIKTRGTLRTSFRSVREWSATFNLQNFKEQKLVSLMCQWNNKDAELRFEMNHDPSFMRRNKGEITLRFPCKDNSPISTTWNYEMKDMKLVLEGAYKHPKYNHQMRIAGEMKLGKINKLDVEAKLSMENYGEKDMMAVVMKHECDTIWWRNTNTELVYKYNSVEYKLTQTLQFLGESLEATLGLTLPKDEYTLKLDNQWGSEIKFNNELIRNNQVISVSGEGRYENAYTVEGEIRIKTPFQTLKRLSYKTETGMKGSRKWTSISVFRYNGMETKQDIECTFGNKKMITFSYENNYMPESNFNIEGSYQGKMNNLRINGKFQRGDFETTLEGTCRFKGNGQYNLDLIVTGTGMNEWKIKSQHKSSDVNELPIGNSFMIHRISIGGKHMYEYRHDFDLEGWNKLNKAIITLKAPGSHYKINTDYEINHNGPSKEHKMKFLINTPMTRRLKFDLEHVLDMSKSGSVGSLNGEFGNNKFRYNHNVHYPTWQHLKTLDGDLTINGVKYELEGSYKYEPTETMGKLNIISPSMKILGVDVVLQNPADNKYIVNSDVTVKCTIMNVDYRVDEVLKVSTDYMNVDYNLVYSHPRGEYKFDTTYSIEEKSAELMIKAYSPSQTYFGISGKYNGNNYYYKYPIEMTEELQVEYMGMKYAYISSLKMPSPFKIENHEQKFVTPYGTYEIVYDYDLAITASKGNLRITGPTFRDITLDFETALENSYNYMSRKVNANMNLGYSGKQYSAGYETDISGLEINKFHVYYKTPAGTYEMNLKGNMNKGYLTFATPIYGYERFGIIVERESRLTYWPLGKDTLKVEAFLKNDEVSYRHDYSLSAEELSFDVKLETPATHPMKLKISSRGSMSSFTNSLTLTAQKEEWSAELNGKINLPDVTLKTVVNTPIRGYKNLEIEMIHEGSLMNPTCQISMNIFKPMTLKINYDLTSSPRYPIEISLNMDQEYKFNAELVLGSTFDLKAMVRIPETYGFEIRHEGPLTNFKQTGKVILGGQEHKAEMTFELQNDGLKYEIDIDELFDAEIEHKGGLLNFKNEMEVDYKEYKYKLETSLEANRYNVELNTKATYPNYRGSIQKRSLTFVNTLKNKELATEFKLELSPEDKEISGELKAELKSNGVSVNALYKNQQTYEFTLNYETKSYWRGMDTVIEIRSPRNHNKAVINYNLGAENDLDFNVIVTVKSQKSGVNFRFEPSKEGFEVNGKCFIANRALPFSLTLKKEDQTIRFELAIPMISTKMTHKLLRGGFKTHIDATFKENRFEGETSFVRNKDVITVSAQMVSPVQFNIDLESKGTWSNFETAAEGAFPWDSIPNFSLKKTFTCHKQGFKTSMDGQWQGMSHKYSLTHDIRGDTTHTIGSIDMYGRKYSTNIKNKMVSLDDFNTEFDLSYGDKKINGNMMSKRDDSQWWGTHDMRIVAHLSTPCPFFRTFSLDFDSQRKSGNLNTKVKFNMNEFNVELAAEHKDNVMTILLTKPMQGELTLTMNSLYPNVDIDFTVSHMGKRCNGVYKMIYGKQLYVEYKGYQGMNLNLNLERKEQYDEVKYISEYSYSNRNYENKWNNVIRVQRQRNGKRVITLEVNTPIYGVTPYLKVESLIIPGKIEGSIDLKAGRHHFQTAGLIDYERELRAEWTLQHPQANLDVKFDGEIRNSANGVGGKMKLNYLTSYDREVKELLGDFLLDLNKQEFEITATTPITTVGLVAKRKQFKALQNVFEITGKIDDESFTADVDMDMRAKRLQSTFNHNGRKFYAYAHYADNRHIKLALEHEHGSKRNVDGHFLVSLDSRNLALFDAKWEPHCKHFLTKLNRNFQAKLEDLYEMTISSVAREYSMKMETYEEIVRPVVEDVKQAYYENKFYLRSICNKVSQAMDVAMIGVRHLGEILYRLGSYVQTVYETVYYIFKTYVTLVIEEINYWIRWANGKLNQIYDRIVAMTYHYVEYIHQCLSTNYLTRNIYNFVYNTEFHQRTILRAQRYMRNVYRKIYNSPVLSYFAQASANLFRKMMLPTQWHKTYTQMPQDVRNLSRKTIRLVYRTVNEYIQKYLKPELTKFNRYEPEAGVVSFQIYSPFEIIDLHHMPRIMPKIREWFGDVSQSLLSALPKDKVPDFGVLYDIYYKYRPTSMNLIDYIPPFKSHATIGRHGVMTFDKRFYNFVGTCKYVLARDFLNGKFAVLVDYTKRTNEKTNKIISVITGPNTFEIEGEQVRLNGRNVDLPIVEDETMISRKGGMIVVNNTNRGLSVECELRFDRCTVSVSGWYYGKTAGLMGTYDNEPATDLLKSDRQLADDEQEMAQSWSVGSRCQRSTVDIDNDREVTEKCKKMFTEYTSPMRKCFGQLSTEKFQQMCQMTRNTEDMCAIAEFYRAECSKKRINVNLPRECIKCTSGERYNLERNQEADVVFVVEKCDYNQKIIDSLPKIAKRVAREYSGMDVKFGLVGFGGQGPHYGAQTHTANGEILTSVNEIHRFLNKINEHYRTETESRGNIVEAVTEATRNFPFRSGSTKSVVFIPCGRCSASRGDLFAINRILHRHDVHFHMLIDEHFKAPKGAFPANIFGVDHNRLYTDKIGARFEKLHIDDRKNVNEPSDRCIALSEHNEGVIFNGKFLKESRPKKIKSFIDEFAKAIVKTSPARECQQCRCNQDNGISFSICGRCTLPSHRPMPWYIF</sequence>
<dbReference type="Pfam" id="PF09172">
    <property type="entry name" value="Vit_open_b-sht"/>
    <property type="match status" value="1"/>
</dbReference>
<protein>
    <submittedName>
        <fullName evidence="8">DgyrCDS929</fullName>
    </submittedName>
</protein>
<feature type="domain" description="VWFD" evidence="7">
    <location>
        <begin position="3825"/>
        <end position="3994"/>
    </location>
</feature>
<keyword evidence="3" id="KW-1015">Disulfide bond</keyword>
<dbReference type="Pfam" id="PF01347">
    <property type="entry name" value="Vitellogenin_N"/>
    <property type="match status" value="1"/>
</dbReference>
<organism evidence="8 9">
    <name type="scientific">Dimorphilus gyrociliatus</name>
    <dbReference type="NCBI Taxonomy" id="2664684"/>
    <lineage>
        <taxon>Eukaryota</taxon>
        <taxon>Metazoa</taxon>
        <taxon>Spiralia</taxon>
        <taxon>Lophotrochozoa</taxon>
        <taxon>Annelida</taxon>
        <taxon>Polychaeta</taxon>
        <taxon>Polychaeta incertae sedis</taxon>
        <taxon>Dinophilidae</taxon>
        <taxon>Dimorphilus</taxon>
    </lineage>
</organism>
<dbReference type="PANTHER" id="PTHR23345:SF15">
    <property type="entry name" value="VITELLOGENIN 1-RELATED"/>
    <property type="match status" value="1"/>
</dbReference>
<keyword evidence="1" id="KW-0732">Signal</keyword>
<evidence type="ECO:0000313" key="8">
    <source>
        <dbReference type="EMBL" id="CAD5111637.1"/>
    </source>
</evidence>
<dbReference type="GO" id="GO:0045735">
    <property type="term" value="F:nutrient reservoir activity"/>
    <property type="evidence" value="ECO:0007669"/>
    <property type="project" value="UniProtKB-KW"/>
</dbReference>
<dbReference type="SMART" id="SM00216">
    <property type="entry name" value="VWD"/>
    <property type="match status" value="1"/>
</dbReference>
<dbReference type="GO" id="GO:0005319">
    <property type="term" value="F:lipid transporter activity"/>
    <property type="evidence" value="ECO:0007669"/>
    <property type="project" value="InterPro"/>
</dbReference>
<dbReference type="SUPFAM" id="SSF48431">
    <property type="entry name" value="Lipovitellin-phosvitin complex, superhelical domain"/>
    <property type="match status" value="1"/>
</dbReference>
<dbReference type="PROSITE" id="PS51233">
    <property type="entry name" value="VWFD"/>
    <property type="match status" value="1"/>
</dbReference>
<keyword evidence="9" id="KW-1185">Reference proteome</keyword>
<dbReference type="OrthoDB" id="6484170at2759"/>
<keyword evidence="4" id="KW-0325">Glycoprotein</keyword>
<name>A0A7I8VAS7_9ANNE</name>
<feature type="domain" description="Vitellogenin" evidence="6">
    <location>
        <begin position="75"/>
        <end position="692"/>
    </location>
</feature>
<dbReference type="Proteomes" id="UP000549394">
    <property type="component" value="Unassembled WGS sequence"/>
</dbReference>
<dbReference type="Pfam" id="PF00094">
    <property type="entry name" value="VWD"/>
    <property type="match status" value="1"/>
</dbReference>
<dbReference type="InterPro" id="IPR050733">
    <property type="entry name" value="Vitellogenin/Apolipophorin"/>
</dbReference>
<dbReference type="SUPFAM" id="SSF56968">
    <property type="entry name" value="Lipovitellin-phosvitin complex, beta-sheet shell regions"/>
    <property type="match status" value="2"/>
</dbReference>
<proteinExistence type="predicted"/>
<dbReference type="Gene3D" id="2.20.50.20">
    <property type="entry name" value="Lipovitellin. Chain A, domain 3"/>
    <property type="match status" value="1"/>
</dbReference>
<dbReference type="EMBL" id="CAJFCJ010000002">
    <property type="protein sequence ID" value="CAD5111637.1"/>
    <property type="molecule type" value="Genomic_DNA"/>
</dbReference>
<comment type="caution">
    <text evidence="5">Lacks conserved residue(s) required for the propagation of feature annotation.</text>
</comment>
<evidence type="ECO:0000259" key="6">
    <source>
        <dbReference type="PROSITE" id="PS51211"/>
    </source>
</evidence>
<reference evidence="8 9" key="1">
    <citation type="submission" date="2020-08" db="EMBL/GenBank/DDBJ databases">
        <authorList>
            <person name="Hejnol A."/>
        </authorList>
    </citation>
    <scope>NUCLEOTIDE SEQUENCE [LARGE SCALE GENOMIC DNA]</scope>
</reference>
<accession>A0A7I8VAS7</accession>
<gene>
    <name evidence="8" type="ORF">DGYR_LOCUS900</name>
</gene>
<dbReference type="InterPro" id="IPR001747">
    <property type="entry name" value="Vitellogenin_N"/>
</dbReference>
<keyword evidence="2" id="KW-0758">Storage protein</keyword>
<dbReference type="SMART" id="SM01169">
    <property type="entry name" value="DUF1943"/>
    <property type="match status" value="1"/>
</dbReference>
<dbReference type="InterPro" id="IPR015816">
    <property type="entry name" value="Vitellinogen_b-sht_N"/>
</dbReference>
<evidence type="ECO:0000259" key="7">
    <source>
        <dbReference type="PROSITE" id="PS51233"/>
    </source>
</evidence>
<dbReference type="InterPro" id="IPR015819">
    <property type="entry name" value="Lipid_transp_b-sht_shell"/>
</dbReference>
<evidence type="ECO:0000313" key="9">
    <source>
        <dbReference type="Proteomes" id="UP000549394"/>
    </source>
</evidence>
<dbReference type="InterPro" id="IPR015817">
    <property type="entry name" value="Vitellinogen_open_b-sht_sub1"/>
</dbReference>
<dbReference type="InterPro" id="IPR011030">
    <property type="entry name" value="Lipovitellin_superhlx_dom"/>
</dbReference>
<evidence type="ECO:0000256" key="2">
    <source>
        <dbReference type="ARBA" id="ARBA00022761"/>
    </source>
</evidence>
<dbReference type="Gene3D" id="1.25.10.20">
    <property type="entry name" value="Vitellinogen, superhelical"/>
    <property type="match status" value="1"/>
</dbReference>
<dbReference type="Gene3D" id="2.30.230.10">
    <property type="entry name" value="Lipovitellin, beta-sheet shell regions, chain A"/>
    <property type="match status" value="1"/>
</dbReference>
<evidence type="ECO:0000256" key="1">
    <source>
        <dbReference type="ARBA" id="ARBA00022729"/>
    </source>
</evidence>
<dbReference type="Gene3D" id="2.20.80.10">
    <property type="entry name" value="Lipovitellin-phosvitin complex, chain A, domain 4"/>
    <property type="match status" value="1"/>
</dbReference>
<evidence type="ECO:0000256" key="3">
    <source>
        <dbReference type="ARBA" id="ARBA00023157"/>
    </source>
</evidence>
<dbReference type="SMART" id="SM00638">
    <property type="entry name" value="LPD_N"/>
    <property type="match status" value="1"/>
</dbReference>
<dbReference type="PROSITE" id="PS51211">
    <property type="entry name" value="VITELLOGENIN"/>
    <property type="match status" value="1"/>
</dbReference>
<evidence type="ECO:0000256" key="4">
    <source>
        <dbReference type="ARBA" id="ARBA00023180"/>
    </source>
</evidence>